<dbReference type="InterPro" id="IPR003743">
    <property type="entry name" value="Zf-RING_7"/>
</dbReference>
<keyword evidence="4" id="KW-1185">Reference proteome</keyword>
<proteinExistence type="predicted"/>
<evidence type="ECO:0000256" key="1">
    <source>
        <dbReference type="SAM" id="MobiDB-lite"/>
    </source>
</evidence>
<accession>A0A7W8G807</accession>
<evidence type="ECO:0000313" key="3">
    <source>
        <dbReference type="EMBL" id="MBB5225563.1"/>
    </source>
</evidence>
<protein>
    <recommendedName>
        <fullName evidence="2">C4-type zinc ribbon domain-containing protein</fullName>
    </recommendedName>
</protein>
<dbReference type="EMBL" id="JACHFQ010000003">
    <property type="protein sequence ID" value="MBB5225563.1"/>
    <property type="molecule type" value="Genomic_DNA"/>
</dbReference>
<feature type="domain" description="C4-type zinc ribbon" evidence="2">
    <location>
        <begin position="199"/>
        <end position="231"/>
    </location>
</feature>
<comment type="caution">
    <text evidence="3">The sequence shown here is derived from an EMBL/GenBank/DDBJ whole genome shotgun (WGS) entry which is preliminary data.</text>
</comment>
<reference evidence="3 4" key="1">
    <citation type="submission" date="2020-08" db="EMBL/GenBank/DDBJ databases">
        <title>Genomic Encyclopedia of Type Strains, Phase IV (KMG-IV): sequencing the most valuable type-strain genomes for metagenomic binning, comparative biology and taxonomic classification.</title>
        <authorList>
            <person name="Goeker M."/>
        </authorList>
    </citation>
    <scope>NUCLEOTIDE SEQUENCE [LARGE SCALE GENOMIC DNA]</scope>
    <source>
        <strain evidence="3 4">DSM 103462</strain>
    </source>
</reference>
<dbReference type="Gene3D" id="1.10.287.1490">
    <property type="match status" value="1"/>
</dbReference>
<dbReference type="AlphaFoldDB" id="A0A7W8G807"/>
<dbReference type="Pfam" id="PF02591">
    <property type="entry name" value="Zn_ribbon_9"/>
    <property type="match status" value="1"/>
</dbReference>
<gene>
    <name evidence="3" type="ORF">HNP76_000920</name>
</gene>
<dbReference type="RefSeq" id="WP_184657971.1">
    <property type="nucleotide sequence ID" value="NZ_CP031518.1"/>
</dbReference>
<feature type="region of interest" description="Disordered" evidence="1">
    <location>
        <begin position="68"/>
        <end position="87"/>
    </location>
</feature>
<feature type="region of interest" description="Disordered" evidence="1">
    <location>
        <begin position="260"/>
        <end position="288"/>
    </location>
</feature>
<organism evidence="3 4">
    <name type="scientific">Treponema ruminis</name>
    <dbReference type="NCBI Taxonomy" id="744515"/>
    <lineage>
        <taxon>Bacteria</taxon>
        <taxon>Pseudomonadati</taxon>
        <taxon>Spirochaetota</taxon>
        <taxon>Spirochaetia</taxon>
        <taxon>Spirochaetales</taxon>
        <taxon>Treponemataceae</taxon>
        <taxon>Treponema</taxon>
    </lineage>
</organism>
<feature type="compositionally biased region" description="Acidic residues" evidence="1">
    <location>
        <begin position="260"/>
        <end position="278"/>
    </location>
</feature>
<evidence type="ECO:0000313" key="4">
    <source>
        <dbReference type="Proteomes" id="UP000518887"/>
    </source>
</evidence>
<name>A0A7W8G807_9SPIR</name>
<evidence type="ECO:0000259" key="2">
    <source>
        <dbReference type="Pfam" id="PF02591"/>
    </source>
</evidence>
<sequence length="288" mass="33239">MEMTEVFDKLKSLQDVLVEKYDLEKKIDASPKQLDSQDELLARLKKEYIEKNKSYEEVRAVVEHLKRELSEAEASRESGEKSMDSITSHREYEALDKQISEATEKEAAVRKDLLREEKKLAELNESLKADEAMIKAQEDDLNSSKDALSQQIQDYKNQLEDLNKQEQELTPGLNQEIVYKFQRIIQRNSQGIVAVRNGVCTGCQMILPGQFANEVRDGEKILFCPYCSRILFYQEVEEGEVEDYSTLEETGSLADFEDEFADERDEDEVEEGDNENNLDDEKSMAFDD</sequence>
<dbReference type="Proteomes" id="UP000518887">
    <property type="component" value="Unassembled WGS sequence"/>
</dbReference>
<feature type="compositionally biased region" description="Basic and acidic residues" evidence="1">
    <location>
        <begin position="279"/>
        <end position="288"/>
    </location>
</feature>